<name>A0A3N1PDL7_9GAMM</name>
<proteinExistence type="predicted"/>
<evidence type="ECO:0000313" key="2">
    <source>
        <dbReference type="EMBL" id="ROQ22656.1"/>
    </source>
</evidence>
<reference evidence="2 3" key="1">
    <citation type="submission" date="2018-11" db="EMBL/GenBank/DDBJ databases">
        <title>Genomic Encyclopedia of Type Strains, Phase IV (KMG-IV): sequencing the most valuable type-strain genomes for metagenomic binning, comparative biology and taxonomic classification.</title>
        <authorList>
            <person name="Goeker M."/>
        </authorList>
    </citation>
    <scope>NUCLEOTIDE SEQUENCE [LARGE SCALE GENOMIC DNA]</scope>
    <source>
        <strain evidence="2 3">DSM 21945</strain>
    </source>
</reference>
<feature type="transmembrane region" description="Helical" evidence="1">
    <location>
        <begin position="12"/>
        <end position="31"/>
    </location>
</feature>
<evidence type="ECO:0000313" key="3">
    <source>
        <dbReference type="Proteomes" id="UP000268033"/>
    </source>
</evidence>
<dbReference type="OrthoDB" id="9942426at2"/>
<dbReference type="InterPro" id="IPR054636">
    <property type="entry name" value="CydP"/>
</dbReference>
<dbReference type="NCBIfam" id="NF045611">
    <property type="entry name" value="small_CydP"/>
    <property type="match status" value="1"/>
</dbReference>
<dbReference type="AlphaFoldDB" id="A0A3N1PDL7"/>
<dbReference type="EMBL" id="RJUL01000009">
    <property type="protein sequence ID" value="ROQ22656.1"/>
    <property type="molecule type" value="Genomic_DNA"/>
</dbReference>
<keyword evidence="3" id="KW-1185">Reference proteome</keyword>
<evidence type="ECO:0000256" key="1">
    <source>
        <dbReference type="SAM" id="Phobius"/>
    </source>
</evidence>
<protein>
    <submittedName>
        <fullName evidence="2">Uncharacterized protein</fullName>
    </submittedName>
</protein>
<gene>
    <name evidence="2" type="ORF">EDC28_109145</name>
</gene>
<organism evidence="2 3">
    <name type="scientific">Gallaecimonas pentaromativorans</name>
    <dbReference type="NCBI Taxonomy" id="584787"/>
    <lineage>
        <taxon>Bacteria</taxon>
        <taxon>Pseudomonadati</taxon>
        <taxon>Pseudomonadota</taxon>
        <taxon>Gammaproteobacteria</taxon>
        <taxon>Enterobacterales</taxon>
        <taxon>Gallaecimonadaceae</taxon>
        <taxon>Gallaecimonas</taxon>
    </lineage>
</organism>
<keyword evidence="1" id="KW-0472">Membrane</keyword>
<accession>A0A3N1PDL7</accession>
<dbReference type="RefSeq" id="WP_050660611.1">
    <property type="nucleotide sequence ID" value="NZ_JBLXAC010000003.1"/>
</dbReference>
<dbReference type="Proteomes" id="UP000268033">
    <property type="component" value="Unassembled WGS sequence"/>
</dbReference>
<keyword evidence="1" id="KW-1133">Transmembrane helix</keyword>
<comment type="caution">
    <text evidence="2">The sequence shown here is derived from an EMBL/GenBank/DDBJ whole genome shotgun (WGS) entry which is preliminary data.</text>
</comment>
<sequence>MGIKRPSLAKEIVAILVLKLALIFTLKVLFFSSPVNVDQGNTAIDNQFLNASPSASKESDNDR</sequence>
<keyword evidence="1" id="KW-0812">Transmembrane</keyword>
<dbReference type="STRING" id="584787.GCA_001247655_02079"/>